<dbReference type="InterPro" id="IPR053040">
    <property type="entry name" value="LRR-containing_protein_71"/>
</dbReference>
<comment type="caution">
    <text evidence="2">The sequence shown here is derived from an EMBL/GenBank/DDBJ whole genome shotgun (WGS) entry which is preliminary data.</text>
</comment>
<feature type="region of interest" description="Disordered" evidence="1">
    <location>
        <begin position="97"/>
        <end position="117"/>
    </location>
</feature>
<evidence type="ECO:0008006" key="4">
    <source>
        <dbReference type="Google" id="ProtNLM"/>
    </source>
</evidence>
<dbReference type="InterPro" id="IPR001611">
    <property type="entry name" value="Leu-rich_rpt"/>
</dbReference>
<feature type="compositionally biased region" description="Basic and acidic residues" evidence="1">
    <location>
        <begin position="365"/>
        <end position="374"/>
    </location>
</feature>
<protein>
    <recommendedName>
        <fullName evidence="4">Leucine-rich repeat-containing protein 71</fullName>
    </recommendedName>
</protein>
<feature type="compositionally biased region" description="Basic residues" evidence="1">
    <location>
        <begin position="355"/>
        <end position="364"/>
    </location>
</feature>
<dbReference type="PANTHER" id="PTHR46984:SF1">
    <property type="entry name" value="LEUCINE-RICH REPEAT-CONTAINING PROTEIN 71"/>
    <property type="match status" value="1"/>
</dbReference>
<gene>
    <name evidence="2" type="ORF">ABMA28_008195</name>
</gene>
<dbReference type="AlphaFoldDB" id="A0ABD0SIJ3"/>
<dbReference type="Gene3D" id="3.80.10.10">
    <property type="entry name" value="Ribonuclease Inhibitor"/>
    <property type="match status" value="1"/>
</dbReference>
<evidence type="ECO:0000313" key="3">
    <source>
        <dbReference type="Proteomes" id="UP001549921"/>
    </source>
</evidence>
<feature type="compositionally biased region" description="Basic and acidic residues" evidence="1">
    <location>
        <begin position="100"/>
        <end position="109"/>
    </location>
</feature>
<dbReference type="SUPFAM" id="SSF52047">
    <property type="entry name" value="RNI-like"/>
    <property type="match status" value="1"/>
</dbReference>
<proteinExistence type="predicted"/>
<reference evidence="2 3" key="1">
    <citation type="submission" date="2024-06" db="EMBL/GenBank/DDBJ databases">
        <title>A chromosome-level genome assembly of beet webworm, Loxostege sticticalis.</title>
        <authorList>
            <person name="Zhang Y."/>
        </authorList>
    </citation>
    <scope>NUCLEOTIDE SEQUENCE [LARGE SCALE GENOMIC DNA]</scope>
    <source>
        <strain evidence="2">AQ028</strain>
        <tissue evidence="2">Male pupae</tissue>
    </source>
</reference>
<dbReference type="Pfam" id="PF13516">
    <property type="entry name" value="LRR_6"/>
    <property type="match status" value="2"/>
</dbReference>
<dbReference type="SMART" id="SM00368">
    <property type="entry name" value="LRR_RI"/>
    <property type="match status" value="4"/>
</dbReference>
<feature type="region of interest" description="Disordered" evidence="1">
    <location>
        <begin position="352"/>
        <end position="374"/>
    </location>
</feature>
<dbReference type="PANTHER" id="PTHR46984">
    <property type="entry name" value="LEUCINE-RICH REPEAT-CONTAINING PROTEIN 71"/>
    <property type="match status" value="1"/>
</dbReference>
<dbReference type="EMBL" id="JBEDNZ010000021">
    <property type="protein sequence ID" value="KAL0818879.1"/>
    <property type="molecule type" value="Genomic_DNA"/>
</dbReference>
<sequence length="522" mass="59450">MNASKAESNRSIKSTRSVRSVKSIKSLRNLSSSELEKQDPVFEKCLPLACEKYRCPFSITVKKDYQTDDFYKQLKTPEAPVRYKRITVTAPYPPAPVSKVDVKKEDDKTTTTAASPSEVTVAEDDDNINMTVYYDNTNNLSEIYVARLRTRFPRALMQIIGYLAPSFERLTKITIQSCRIDSYIIYELAKTVNMSSITDICLDGSPVSAGNYFILLDHPQTRIKYLSLCRCNINDEVCIRIATRLHHMCPAERTLLLLNLSSNQITDEGAKCLGLALRTNRRLRYLNLADNRIGDDGASFIFNSLIEFRLTYDETMGKRRRRLEYLKAKNLCIMKFMNESIVKSSDELSQYSRKEKAKRKSKGSIKKENVKKDKMMGEPTTMTKAELIANDILGPFVDPFCPLDTKAKDGFSYCLGNMVLCYLNLSYNRLAYLSIKKLLDVLQYQKYVKRISQTGLVKVVIEGNDIPVSCVEYQKINDLTRLAKSMHHFSGRMSRASNVGLKPKVRTTRISQLPQLANSGRN</sequence>
<evidence type="ECO:0000313" key="2">
    <source>
        <dbReference type="EMBL" id="KAL0818879.1"/>
    </source>
</evidence>
<organism evidence="2 3">
    <name type="scientific">Loxostege sticticalis</name>
    <name type="common">Beet webworm moth</name>
    <dbReference type="NCBI Taxonomy" id="481309"/>
    <lineage>
        <taxon>Eukaryota</taxon>
        <taxon>Metazoa</taxon>
        <taxon>Ecdysozoa</taxon>
        <taxon>Arthropoda</taxon>
        <taxon>Hexapoda</taxon>
        <taxon>Insecta</taxon>
        <taxon>Pterygota</taxon>
        <taxon>Neoptera</taxon>
        <taxon>Endopterygota</taxon>
        <taxon>Lepidoptera</taxon>
        <taxon>Glossata</taxon>
        <taxon>Ditrysia</taxon>
        <taxon>Pyraloidea</taxon>
        <taxon>Crambidae</taxon>
        <taxon>Pyraustinae</taxon>
        <taxon>Loxostege</taxon>
    </lineage>
</organism>
<name>A0ABD0SIJ3_LOXSC</name>
<evidence type="ECO:0000256" key="1">
    <source>
        <dbReference type="SAM" id="MobiDB-lite"/>
    </source>
</evidence>
<dbReference type="Proteomes" id="UP001549921">
    <property type="component" value="Unassembled WGS sequence"/>
</dbReference>
<dbReference type="InterPro" id="IPR032675">
    <property type="entry name" value="LRR_dom_sf"/>
</dbReference>
<accession>A0ABD0SIJ3</accession>